<feature type="compositionally biased region" description="Basic and acidic residues" evidence="1">
    <location>
        <begin position="124"/>
        <end position="136"/>
    </location>
</feature>
<name>A0ABP0PNK5_9DINO</name>
<feature type="region of interest" description="Disordered" evidence="1">
    <location>
        <begin position="121"/>
        <end position="191"/>
    </location>
</feature>
<comment type="caution">
    <text evidence="2">The sequence shown here is derived from an EMBL/GenBank/DDBJ whole genome shotgun (WGS) entry which is preliminary data.</text>
</comment>
<accession>A0ABP0PNK5</accession>
<gene>
    <name evidence="2" type="ORF">CCMP2556_LOCUS37863</name>
</gene>
<keyword evidence="3" id="KW-1185">Reference proteome</keyword>
<sequence length="708" mass="77369">MFTGAGSSSVVAGEEALPPLPPPAEAPADARPLDGNVCADCQRLLDDANKSALPGYCKKCFAAEAALNLVGRPYDPYAQCMLCAGQISAETKSPVPGCCFECYEQQDAIQLAMQQAAQPVTVAEETHAAEPARRPLESLAPEAEPPEPTSVPPPEGCRRRKKESEQDWFARVQKHRHQSQAQQKQYREQWKSFDEGHRERFRSEVESLAGSSEPKAVCDSKSVAVATAPEHPTPWLQVTDGKRSVALPAGFSASDLKVRFDKFAQNPAGYDQKRWLKWNERTGTPLSISEFQDGVIVMKLEKQGALANADSLEQVKSIVEAHRPKFSHLWARFREWIAKHKQQEGQVAVSKLKVKSVAQVSSCQPATVERAMNDLESMMANLGLTVDGVLTHEGSARLIVCDEKGFSARSDAIAKGITTRAGRSLASTTAATTSFEHVAVTSFMPVSGQSLPIGVILSRRTLHPSLQEIWPEAKFWCSDSDSQTPESFPSMLEECCLRPLRLRFPNFDDKCLLVMDGGGGSWLHISVPTVLLLQRYGVECYVLPSYTTAALCALDQQRIVAEALSSQNALAGWARCGIIPGELMEKKVVLEERFAELFTSKKSGAGSLSAPQTANALSLVSQISPKKKTCGKHSCKCMVAATMRFCPECGSENAHYDAKVAQLFKSGRRPGWHKPPEAEPLLPETEEEKKLARGVGDLLSRLRKAPPT</sequence>
<evidence type="ECO:0000313" key="2">
    <source>
        <dbReference type="EMBL" id="CAK9076817.1"/>
    </source>
</evidence>
<evidence type="ECO:0000256" key="1">
    <source>
        <dbReference type="SAM" id="MobiDB-lite"/>
    </source>
</evidence>
<reference evidence="2 3" key="1">
    <citation type="submission" date="2024-02" db="EMBL/GenBank/DDBJ databases">
        <authorList>
            <person name="Chen Y."/>
            <person name="Shah S."/>
            <person name="Dougan E. K."/>
            <person name="Thang M."/>
            <person name="Chan C."/>
        </authorList>
    </citation>
    <scope>NUCLEOTIDE SEQUENCE [LARGE SCALE GENOMIC DNA]</scope>
</reference>
<feature type="compositionally biased region" description="Pro residues" evidence="1">
    <location>
        <begin position="146"/>
        <end position="155"/>
    </location>
</feature>
<feature type="non-terminal residue" evidence="2">
    <location>
        <position position="708"/>
    </location>
</feature>
<dbReference type="EMBL" id="CAXAMN010023335">
    <property type="protein sequence ID" value="CAK9076817.1"/>
    <property type="molecule type" value="Genomic_DNA"/>
</dbReference>
<feature type="region of interest" description="Disordered" evidence="1">
    <location>
        <begin position="1"/>
        <end position="31"/>
    </location>
</feature>
<dbReference type="Proteomes" id="UP001642484">
    <property type="component" value="Unassembled WGS sequence"/>
</dbReference>
<feature type="region of interest" description="Disordered" evidence="1">
    <location>
        <begin position="667"/>
        <end position="708"/>
    </location>
</feature>
<evidence type="ECO:0000313" key="3">
    <source>
        <dbReference type="Proteomes" id="UP001642484"/>
    </source>
</evidence>
<organism evidence="2 3">
    <name type="scientific">Durusdinium trenchii</name>
    <dbReference type="NCBI Taxonomy" id="1381693"/>
    <lineage>
        <taxon>Eukaryota</taxon>
        <taxon>Sar</taxon>
        <taxon>Alveolata</taxon>
        <taxon>Dinophyceae</taxon>
        <taxon>Suessiales</taxon>
        <taxon>Symbiodiniaceae</taxon>
        <taxon>Durusdinium</taxon>
    </lineage>
</organism>
<feature type="compositionally biased region" description="Polar residues" evidence="1">
    <location>
        <begin position="1"/>
        <end position="10"/>
    </location>
</feature>
<proteinExistence type="predicted"/>
<protein>
    <submittedName>
        <fullName evidence="2">Uncharacterized protein</fullName>
    </submittedName>
</protein>